<dbReference type="Proteomes" id="UP001178507">
    <property type="component" value="Unassembled WGS sequence"/>
</dbReference>
<gene>
    <name evidence="2" type="ORF">EVOR1521_LOCUS15646</name>
</gene>
<evidence type="ECO:0000313" key="3">
    <source>
        <dbReference type="Proteomes" id="UP001178507"/>
    </source>
</evidence>
<keyword evidence="1" id="KW-0175">Coiled coil</keyword>
<feature type="coiled-coil region" evidence="1">
    <location>
        <begin position="148"/>
        <end position="225"/>
    </location>
</feature>
<proteinExistence type="predicted"/>
<name>A0AA36N2T1_9DINO</name>
<accession>A0AA36N2T1</accession>
<comment type="caution">
    <text evidence="2">The sequence shown here is derived from an EMBL/GenBank/DDBJ whole genome shotgun (WGS) entry which is preliminary data.</text>
</comment>
<protein>
    <submittedName>
        <fullName evidence="2">Uncharacterized protein</fullName>
    </submittedName>
</protein>
<sequence length="495" mass="55755">MGNSAGLELRLKRADLGSDSWQLQPELVGDGFAFRARWEELCVAAPSSLVRIWRGDQVLAEARLPEGAGPSFAKMRLPLKPGPGVLEVDVREASAGAAPGVRKTEEGSFHFQMPTARRQAIQLELQNAELQKLLKTGQARPLRCQQILERAYAENAELLQRKQAMCRRLARTQRLVVPEAQSLRRQLELAQARQQELRRDAEERIAALQAQIQDEQQGMTEAEASALLAVALGRREELQRKLKESNTVQAVPRSASAASPSTEALPGDAFALQQVAKQQQQLEMEHLRQEFAQLSQSSNFKSWERHEELTKEVASLCEKLEELRRGYQDDQVCGESEVQELRRARDALKDRLDDGQATLRQLSQRAAALRAVAPKEESSWQSQQRKRAEEELAELKRMEEVRLQQIKDLELDQERLVEQTTLATVSPEPGKLEELEKQIVALQASVSRRRLATENAAEEAANLRAQIGRLQQRHLQLVSQSDERLLRSPQPQAAS</sequence>
<organism evidence="2 3">
    <name type="scientific">Effrenium voratum</name>
    <dbReference type="NCBI Taxonomy" id="2562239"/>
    <lineage>
        <taxon>Eukaryota</taxon>
        <taxon>Sar</taxon>
        <taxon>Alveolata</taxon>
        <taxon>Dinophyceae</taxon>
        <taxon>Suessiales</taxon>
        <taxon>Symbiodiniaceae</taxon>
        <taxon>Effrenium</taxon>
    </lineage>
</organism>
<keyword evidence="3" id="KW-1185">Reference proteome</keyword>
<reference evidence="2" key="1">
    <citation type="submission" date="2023-08" db="EMBL/GenBank/DDBJ databases">
        <authorList>
            <person name="Chen Y."/>
            <person name="Shah S."/>
            <person name="Dougan E. K."/>
            <person name="Thang M."/>
            <person name="Chan C."/>
        </authorList>
    </citation>
    <scope>NUCLEOTIDE SEQUENCE</scope>
</reference>
<feature type="coiled-coil region" evidence="1">
    <location>
        <begin position="432"/>
        <end position="473"/>
    </location>
</feature>
<evidence type="ECO:0000313" key="2">
    <source>
        <dbReference type="EMBL" id="CAJ1390153.1"/>
    </source>
</evidence>
<dbReference type="EMBL" id="CAUJNA010002013">
    <property type="protein sequence ID" value="CAJ1390153.1"/>
    <property type="molecule type" value="Genomic_DNA"/>
</dbReference>
<feature type="coiled-coil region" evidence="1">
    <location>
        <begin position="277"/>
        <end position="405"/>
    </location>
</feature>
<dbReference type="AlphaFoldDB" id="A0AA36N2T1"/>
<evidence type="ECO:0000256" key="1">
    <source>
        <dbReference type="SAM" id="Coils"/>
    </source>
</evidence>